<keyword evidence="1" id="KW-0540">Nuclease</keyword>
<dbReference type="STRING" id="1193182.BN11_3600007"/>
<evidence type="ECO:0000313" key="4">
    <source>
        <dbReference type="EMBL" id="CCH73995.1"/>
    </source>
</evidence>
<feature type="region of interest" description="Disordered" evidence="3">
    <location>
        <begin position="32"/>
        <end position="74"/>
    </location>
</feature>
<keyword evidence="5" id="KW-1185">Reference proteome</keyword>
<reference evidence="4 5" key="1">
    <citation type="journal article" date="2013" name="ISME J.">
        <title>A metabolic model for members of the genus Tetrasphaera involved in enhanced biological phosphorus removal.</title>
        <authorList>
            <person name="Kristiansen R."/>
            <person name="Nguyen H.T.T."/>
            <person name="Saunders A.M."/>
            <person name="Nielsen J.L."/>
            <person name="Wimmer R."/>
            <person name="Le V.Q."/>
            <person name="McIlroy S.J."/>
            <person name="Petrovski S."/>
            <person name="Seviour R.J."/>
            <person name="Calteau A."/>
            <person name="Nielsen K.L."/>
            <person name="Nielsen P.H."/>
        </authorList>
    </citation>
    <scope>NUCLEOTIDE SEQUENCE [LARGE SCALE GENOMIC DNA]</scope>
    <source>
        <strain evidence="4 5">Ben110</strain>
    </source>
</reference>
<dbReference type="RefSeq" id="WP_048699531.1">
    <property type="nucleotide sequence ID" value="NZ_HG764815.1"/>
</dbReference>
<dbReference type="InterPro" id="IPR000026">
    <property type="entry name" value="N1-like"/>
</dbReference>
<accession>W6JZ85</accession>
<gene>
    <name evidence="4" type="ORF">BN11_3600007</name>
</gene>
<name>W6JZ85_9MICO</name>
<proteinExistence type="predicted"/>
<dbReference type="OrthoDB" id="5326845at2"/>
<dbReference type="GO" id="GO:0016787">
    <property type="term" value="F:hydrolase activity"/>
    <property type="evidence" value="ECO:0007669"/>
    <property type="project" value="UniProtKB-KW"/>
</dbReference>
<feature type="compositionally biased region" description="Low complexity" evidence="3">
    <location>
        <begin position="56"/>
        <end position="70"/>
    </location>
</feature>
<dbReference type="EMBL" id="CAJA01000291">
    <property type="protein sequence ID" value="CCH73995.1"/>
    <property type="molecule type" value="Genomic_DNA"/>
</dbReference>
<evidence type="ECO:0000256" key="1">
    <source>
        <dbReference type="ARBA" id="ARBA00022722"/>
    </source>
</evidence>
<dbReference type="GO" id="GO:0003723">
    <property type="term" value="F:RNA binding"/>
    <property type="evidence" value="ECO:0007669"/>
    <property type="project" value="InterPro"/>
</dbReference>
<evidence type="ECO:0000313" key="5">
    <source>
        <dbReference type="Proteomes" id="UP000035763"/>
    </source>
</evidence>
<protein>
    <submittedName>
        <fullName evidence="4">Guanine-specific ribonuclease N1 and T1</fullName>
    </submittedName>
</protein>
<dbReference type="Pfam" id="PF00545">
    <property type="entry name" value="Ribonuclease"/>
    <property type="match status" value="1"/>
</dbReference>
<feature type="compositionally biased region" description="Low complexity" evidence="3">
    <location>
        <begin position="33"/>
        <end position="48"/>
    </location>
</feature>
<dbReference type="SUPFAM" id="SSF53933">
    <property type="entry name" value="Microbial ribonucleases"/>
    <property type="match status" value="1"/>
</dbReference>
<sequence>MKKADRQLLMLLGVAVCIALVWWAVGRGGEPGGATTSGVTSGGVTTSAIATGGGEATTPKLPTAPTTGPGPKDPVIAPVTPVSGLDTIAESQLPAQGRDTLALIRAGGPYPYSEDDGVFENRERILQQQPRGYYREYTVETPGSDDRGARRIIGGAKGDRYYTDDHYDSFRQILEGE</sequence>
<dbReference type="InterPro" id="IPR016191">
    <property type="entry name" value="Ribonuclease/ribotoxin"/>
</dbReference>
<dbReference type="Gene3D" id="3.10.450.30">
    <property type="entry name" value="Microbial ribonucleases"/>
    <property type="match status" value="1"/>
</dbReference>
<evidence type="ECO:0000256" key="3">
    <source>
        <dbReference type="SAM" id="MobiDB-lite"/>
    </source>
</evidence>
<organism evidence="4 5">
    <name type="scientific">Nostocoides australiense Ben110</name>
    <dbReference type="NCBI Taxonomy" id="1193182"/>
    <lineage>
        <taxon>Bacteria</taxon>
        <taxon>Bacillati</taxon>
        <taxon>Actinomycetota</taxon>
        <taxon>Actinomycetes</taxon>
        <taxon>Micrococcales</taxon>
        <taxon>Intrasporangiaceae</taxon>
        <taxon>Nostocoides</taxon>
    </lineage>
</organism>
<dbReference type="AlphaFoldDB" id="W6JZ85"/>
<dbReference type="Proteomes" id="UP000035763">
    <property type="component" value="Unassembled WGS sequence"/>
</dbReference>
<comment type="caution">
    <text evidence="4">The sequence shown here is derived from an EMBL/GenBank/DDBJ whole genome shotgun (WGS) entry which is preliminary data.</text>
</comment>
<evidence type="ECO:0000256" key="2">
    <source>
        <dbReference type="ARBA" id="ARBA00022801"/>
    </source>
</evidence>
<dbReference type="GO" id="GO:0004521">
    <property type="term" value="F:RNA endonuclease activity"/>
    <property type="evidence" value="ECO:0007669"/>
    <property type="project" value="InterPro"/>
</dbReference>
<keyword evidence="2" id="KW-0378">Hydrolase</keyword>